<reference evidence="2 3" key="1">
    <citation type="submission" date="2015-02" db="EMBL/GenBank/DDBJ databases">
        <title>Draft genome of a novel marine cyanobacterium (Chroococcales) isolated from South Atlantic Ocean.</title>
        <authorList>
            <person name="Rigonato J."/>
            <person name="Alvarenga D.O."/>
            <person name="Branco L.H."/>
            <person name="Varani A.M."/>
            <person name="Brandini F.P."/>
            <person name="Fiore M.F."/>
        </authorList>
    </citation>
    <scope>NUCLEOTIDE SEQUENCE [LARGE SCALE GENOMIC DNA]</scope>
    <source>
        <strain evidence="2 3">CENA595</strain>
    </source>
</reference>
<dbReference type="STRING" id="1618023.UH38_03440"/>
<dbReference type="EMBL" id="JYON01000002">
    <property type="protein sequence ID" value="KJH73125.1"/>
    <property type="molecule type" value="Genomic_DNA"/>
</dbReference>
<dbReference type="AlphaFoldDB" id="A0A0D8ZWJ0"/>
<dbReference type="OrthoDB" id="580979at2"/>
<accession>A0A0D8ZWJ0</accession>
<gene>
    <name evidence="2" type="ORF">UH38_03440</name>
</gene>
<proteinExistence type="predicted"/>
<evidence type="ECO:0000256" key="1">
    <source>
        <dbReference type="SAM" id="MobiDB-lite"/>
    </source>
</evidence>
<comment type="caution">
    <text evidence="2">The sequence shown here is derived from an EMBL/GenBank/DDBJ whole genome shotgun (WGS) entry which is preliminary data.</text>
</comment>
<evidence type="ECO:0000313" key="3">
    <source>
        <dbReference type="Proteomes" id="UP000032452"/>
    </source>
</evidence>
<dbReference type="RefSeq" id="WP_045053223.1">
    <property type="nucleotide sequence ID" value="NZ_CAWMDP010000059.1"/>
</dbReference>
<sequence length="577" mass="67111">MSKFRYKAVRIKQTNSGDWLVLFAASAIEIDMWAGVPQKKKIGEQGQETTGFQREENKKRIKEISEFYRNEQNIVQNPLLCALRQYDKWEVKFEPSESEDDLDENIQHGFISITTDEHEKYSLLELLKRVKADLERRVPEISTEPVPDKLIKELKQRAAIEKSVQNNLDELPELTNEQENSEDEESLGISLTDESHILDFWQEIAAYICVLDEIKDDFDEDKFLDYSKDAIISFLRPIVVVDGQHRLRAAVTSAKALVNTDDKYQKYIENAIINDNLSPEDAQQEIETKAARKLAISLLMNNDPAEQVFQFVVVNQKATPIKAALLGTIISTSLSNKELDRVSVRLEAAGIKLEESRAVTFMTRYPKSPFYGLVERGLNSDNKNNLKANVLGSIIRIFRELKDGKLFHDSVDYADKWKRSYLHESMIVQESNPDDYQDAFAYWRSLDGPWRDVFIAFWTLVRDKLSDTSDNKEWNYWGDPKRSNLFNHTSLKILSADFFQYLCERRKGIDNVEEISILVNEWLEGVNLNYFNKDWNLHGVKKDTPGIRKQWSKQWVQYRKDPQRLPNSNIYRVPLSQ</sequence>
<name>A0A0D8ZWJ0_9CYAN</name>
<evidence type="ECO:0008006" key="4">
    <source>
        <dbReference type="Google" id="ProtNLM"/>
    </source>
</evidence>
<feature type="region of interest" description="Disordered" evidence="1">
    <location>
        <begin position="168"/>
        <end position="187"/>
    </location>
</feature>
<organism evidence="2 3">
    <name type="scientific">Aliterella atlantica CENA595</name>
    <dbReference type="NCBI Taxonomy" id="1618023"/>
    <lineage>
        <taxon>Bacteria</taxon>
        <taxon>Bacillati</taxon>
        <taxon>Cyanobacteriota</taxon>
        <taxon>Cyanophyceae</taxon>
        <taxon>Chroococcidiopsidales</taxon>
        <taxon>Aliterellaceae</taxon>
        <taxon>Aliterella</taxon>
    </lineage>
</organism>
<keyword evidence="3" id="KW-1185">Reference proteome</keyword>
<evidence type="ECO:0000313" key="2">
    <source>
        <dbReference type="EMBL" id="KJH73125.1"/>
    </source>
</evidence>
<dbReference type="Proteomes" id="UP000032452">
    <property type="component" value="Unassembled WGS sequence"/>
</dbReference>
<dbReference type="PATRIC" id="fig|1618023.3.peg.5172"/>
<protein>
    <recommendedName>
        <fullName evidence="4">DGQHR domain-containing protein</fullName>
    </recommendedName>
</protein>